<sequence length="277" mass="30604">MAREANITQDQVSRAAEAIRDAGAQLTVRAIRERLGAGSMATVLKFFQAWRDAQVKEPEAPVSLPPTLQRGLLEFVSSEVDSAKGQLRAELEIVNQANADLIIESDRQALVIENLTGTLETVYGEKAEITGRLEQVLAERYAALEESTTERQTAESARTELAKALLRLEMMPRLEKEIDNLRRQVEAESSARVTAEQAAAVAVAKLEASIDARAVAAKTIDEAKAEYQVRGAELLVVRSELHEARATIDELRTKLARSRGTRATLPVKHEERPRRKT</sequence>
<organism evidence="4 5">
    <name type="scientific">Candidatus Burkholderia pumila</name>
    <dbReference type="NCBI Taxonomy" id="1090375"/>
    <lineage>
        <taxon>Bacteria</taxon>
        <taxon>Pseudomonadati</taxon>
        <taxon>Pseudomonadota</taxon>
        <taxon>Betaproteobacteria</taxon>
        <taxon>Burkholderiales</taxon>
        <taxon>Burkholderiaceae</taxon>
        <taxon>Burkholderia</taxon>
    </lineage>
</organism>
<feature type="compositionally biased region" description="Basic and acidic residues" evidence="2">
    <location>
        <begin position="267"/>
        <end position="277"/>
    </location>
</feature>
<feature type="region of interest" description="Disordered" evidence="2">
    <location>
        <begin position="258"/>
        <end position="277"/>
    </location>
</feature>
<proteinExistence type="predicted"/>
<name>A0ABR5HKT5_9BURK</name>
<dbReference type="Pfam" id="PF11740">
    <property type="entry name" value="KfrA_N"/>
    <property type="match status" value="1"/>
</dbReference>
<evidence type="ECO:0000256" key="1">
    <source>
        <dbReference type="SAM" id="Coils"/>
    </source>
</evidence>
<keyword evidence="5" id="KW-1185">Reference proteome</keyword>
<feature type="coiled-coil region" evidence="1">
    <location>
        <begin position="171"/>
        <end position="198"/>
    </location>
</feature>
<evidence type="ECO:0000313" key="5">
    <source>
        <dbReference type="Proteomes" id="UP000242951"/>
    </source>
</evidence>
<dbReference type="EMBL" id="LELG01000202">
    <property type="protein sequence ID" value="KMQ79987.1"/>
    <property type="molecule type" value="Genomic_DNA"/>
</dbReference>
<evidence type="ECO:0000259" key="3">
    <source>
        <dbReference type="Pfam" id="PF11740"/>
    </source>
</evidence>
<comment type="caution">
    <text evidence="4">The sequence shown here is derived from an EMBL/GenBank/DDBJ whole genome shotgun (WGS) entry which is preliminary data.</text>
</comment>
<keyword evidence="1" id="KW-0175">Coiled coil</keyword>
<accession>A0ABR5HKT5</accession>
<evidence type="ECO:0000256" key="2">
    <source>
        <dbReference type="SAM" id="MobiDB-lite"/>
    </source>
</evidence>
<dbReference type="InterPro" id="IPR021104">
    <property type="entry name" value="KfrA_DNA-bd_N"/>
</dbReference>
<feature type="domain" description="KfrA N-terminal DNA-binding" evidence="3">
    <location>
        <begin position="8"/>
        <end position="101"/>
    </location>
</feature>
<reference evidence="4 5" key="1">
    <citation type="submission" date="2015-06" db="EMBL/GenBank/DDBJ databases">
        <title>Comparative genomics of Burkholderia leaf nodule symbionts.</title>
        <authorList>
            <person name="Carlier A."/>
            <person name="Eberl L."/>
            <person name="Pinto-Carbo M."/>
        </authorList>
    </citation>
    <scope>NUCLEOTIDE SEQUENCE [LARGE SCALE GENOMIC DNA]</scope>
    <source>
        <strain evidence="4 5">UZHbot3</strain>
    </source>
</reference>
<dbReference type="Proteomes" id="UP000242951">
    <property type="component" value="Unassembled WGS sequence"/>
</dbReference>
<gene>
    <name evidence="4" type="ORF">BPMI_02245</name>
</gene>
<protein>
    <recommendedName>
        <fullName evidence="3">KfrA N-terminal DNA-binding domain-containing protein</fullName>
    </recommendedName>
</protein>
<evidence type="ECO:0000313" key="4">
    <source>
        <dbReference type="EMBL" id="KMQ79987.1"/>
    </source>
</evidence>